<accession>A0AAE1CMP9</accession>
<comment type="caution">
    <text evidence="2">The sequence shown here is derived from an EMBL/GenBank/DDBJ whole genome shotgun (WGS) entry which is preliminary data.</text>
</comment>
<keyword evidence="3" id="KW-1185">Reference proteome</keyword>
<sequence length="123" mass="13741">MFTVFSVTDGWGRRLNRLGEVKAWLCSLCCCDRYEGFMAERNELVTSSEHARVPPNLPKKAINDKQNYGQSEEKTELVPVNSAEFGSPYPRLGTVRGKPCQRGGYWESNFNFGGGLLAGNEIC</sequence>
<organism evidence="2 3">
    <name type="scientific">Elysia crispata</name>
    <name type="common">lettuce slug</name>
    <dbReference type="NCBI Taxonomy" id="231223"/>
    <lineage>
        <taxon>Eukaryota</taxon>
        <taxon>Metazoa</taxon>
        <taxon>Spiralia</taxon>
        <taxon>Lophotrochozoa</taxon>
        <taxon>Mollusca</taxon>
        <taxon>Gastropoda</taxon>
        <taxon>Heterobranchia</taxon>
        <taxon>Euthyneura</taxon>
        <taxon>Panpulmonata</taxon>
        <taxon>Sacoglossa</taxon>
        <taxon>Placobranchoidea</taxon>
        <taxon>Plakobranchidae</taxon>
        <taxon>Elysia</taxon>
    </lineage>
</organism>
<dbReference type="EMBL" id="JAWDGP010007466">
    <property type="protein sequence ID" value="KAK3716766.1"/>
    <property type="molecule type" value="Genomic_DNA"/>
</dbReference>
<dbReference type="Proteomes" id="UP001283361">
    <property type="component" value="Unassembled WGS sequence"/>
</dbReference>
<name>A0AAE1CMP9_9GAST</name>
<reference evidence="2" key="1">
    <citation type="journal article" date="2023" name="G3 (Bethesda)">
        <title>A reference genome for the long-term kleptoplast-retaining sea slug Elysia crispata morphotype clarki.</title>
        <authorList>
            <person name="Eastman K.E."/>
            <person name="Pendleton A.L."/>
            <person name="Shaikh M.A."/>
            <person name="Suttiyut T."/>
            <person name="Ogas R."/>
            <person name="Tomko P."/>
            <person name="Gavelis G."/>
            <person name="Widhalm J.R."/>
            <person name="Wisecaver J.H."/>
        </authorList>
    </citation>
    <scope>NUCLEOTIDE SEQUENCE</scope>
    <source>
        <strain evidence="2">ECLA1</strain>
    </source>
</reference>
<dbReference type="AlphaFoldDB" id="A0AAE1CMP9"/>
<proteinExistence type="predicted"/>
<gene>
    <name evidence="2" type="ORF">RRG08_012037</name>
</gene>
<evidence type="ECO:0000313" key="2">
    <source>
        <dbReference type="EMBL" id="KAK3716766.1"/>
    </source>
</evidence>
<feature type="region of interest" description="Disordered" evidence="1">
    <location>
        <begin position="55"/>
        <end position="74"/>
    </location>
</feature>
<protein>
    <submittedName>
        <fullName evidence="2">Uncharacterized protein</fullName>
    </submittedName>
</protein>
<evidence type="ECO:0000313" key="3">
    <source>
        <dbReference type="Proteomes" id="UP001283361"/>
    </source>
</evidence>
<evidence type="ECO:0000256" key="1">
    <source>
        <dbReference type="SAM" id="MobiDB-lite"/>
    </source>
</evidence>